<evidence type="ECO:0000256" key="3">
    <source>
        <dbReference type="ARBA" id="ARBA00007901"/>
    </source>
</evidence>
<reference evidence="15 16" key="1">
    <citation type="journal article" date="2014" name="Appl. Environ. Microbiol.">
        <title>Genomic features of a bumble bee symbiont reflect its host environment.</title>
        <authorList>
            <person name="Martinson V.G."/>
            <person name="Magoc T."/>
            <person name="Koch H."/>
            <person name="Salzberg S.L."/>
            <person name="Moran N.A."/>
        </authorList>
    </citation>
    <scope>NUCLEOTIDE SEQUENCE [LARGE SCALE GENOMIC DNA]</scope>
    <source>
        <strain evidence="15 16">Bimp</strain>
    </source>
</reference>
<dbReference type="AlphaFoldDB" id="A0AB94IEW3"/>
<evidence type="ECO:0000256" key="12">
    <source>
        <dbReference type="ARBA" id="ARBA00032637"/>
    </source>
</evidence>
<dbReference type="Pfam" id="PF12633">
    <property type="entry name" value="Adenyl_cycl_N"/>
    <property type="match status" value="1"/>
</dbReference>
<evidence type="ECO:0000256" key="7">
    <source>
        <dbReference type="ARBA" id="ARBA00022741"/>
    </source>
</evidence>
<keyword evidence="7" id="KW-0547">Nucleotide-binding</keyword>
<dbReference type="Pfam" id="PF01295">
    <property type="entry name" value="Adenylate_cycl"/>
    <property type="match status" value="1"/>
</dbReference>
<evidence type="ECO:0000256" key="9">
    <source>
        <dbReference type="ARBA" id="ARBA00022998"/>
    </source>
</evidence>
<dbReference type="PIRSF" id="PIRSF001444">
    <property type="entry name" value="Adenylate_cycl"/>
    <property type="match status" value="1"/>
</dbReference>
<evidence type="ECO:0000313" key="16">
    <source>
        <dbReference type="Proteomes" id="UP000506160"/>
    </source>
</evidence>
<dbReference type="PANTHER" id="PTHR38760:SF1">
    <property type="entry name" value="ADENYLATE CYCLASE"/>
    <property type="match status" value="1"/>
</dbReference>
<evidence type="ECO:0000256" key="10">
    <source>
        <dbReference type="ARBA" id="ARBA00023239"/>
    </source>
</evidence>
<evidence type="ECO:0000256" key="8">
    <source>
        <dbReference type="ARBA" id="ARBA00022840"/>
    </source>
</evidence>
<evidence type="ECO:0000256" key="6">
    <source>
        <dbReference type="ARBA" id="ARBA00022490"/>
    </source>
</evidence>
<evidence type="ECO:0000256" key="1">
    <source>
        <dbReference type="ARBA" id="ARBA00001593"/>
    </source>
</evidence>
<dbReference type="EMBL" id="AWGA01000011">
    <property type="protein sequence ID" value="TEA28051.1"/>
    <property type="molecule type" value="Genomic_DNA"/>
</dbReference>
<sequence>MLCYIDNINERLVQLAHLRRQRALVGMPNNYQQVFKLLPLLFHYNYPSLPGYIEDNEIYGIDDFEPDQALVKFAEQYYQIALCQPNSSPRIAALYSMGSTCSLGQTINSDLDIWVCIQNPLSKAEKATLQSKCSLIENWARQLGVALSLFIVDVNRFRNNYHDCLMGDNCGSTQHMLLLEEFYRTSNVIAGKLLLWFRIPLDLTINGIQYASYEQCIDALVNEKVIDRNDWLDFGPLQSLSAEEYFGASLWQLYKSIDSPYKAVLKSILLEAYFWEYPNSYFIASEIKQLIHQNKTDYFDFDPYYMLLEKVTHYLIAIGDEERLELARQCFYIKIEAKLSVKTANPTWRHDILHKLVKSWGWNSEKLIHLDHCHSWKITDVCQANDQLLNTMMTSYRNLLNVGRRNNLEAQISPRDLAILTRKLYATYEVLPGKVSIINPNISIERGEQALTFIHVSQDRVNRAGWYIYNKELTTKYNSGGKYLEFSPNLLKLVAWSYFNKLITNKTKLYFWDQGKQNNHKLLQLVTDLKSYFPIQGISPTEEAFYSPCEIRHLAIIINLENDPTKLLEDSDIAAASDSIDVLNYGDAEMSLVGSIDFLYRNSWNEIRLLHFDGESSILDALKNILNRMHKDADVPHSIEIFCYSERLKSIIIEQIKTLFHKCIGLRLSSTQTNLVKFKPVRFAGKSWTLFFERLGVSIHCFNNTIDFYGAITNNKLHGRALSIYDEANELPKEIDSIACEGIIQFFFEDTDKGFDLYILNEHNQIEIYKNCNGSKYNMIRYVNEYYTLADDRFTFASSSSINFNLPQFYQITVTSQGERQIMPFA</sequence>
<evidence type="ECO:0000256" key="11">
    <source>
        <dbReference type="ARBA" id="ARBA00032597"/>
    </source>
</evidence>
<dbReference type="PROSITE" id="PS01092">
    <property type="entry name" value="ADENYLATE_CYCLASE_1_1"/>
    <property type="match status" value="1"/>
</dbReference>
<comment type="caution">
    <text evidence="15">The sequence shown here is derived from an EMBL/GenBank/DDBJ whole genome shotgun (WGS) entry which is preliminary data.</text>
</comment>
<keyword evidence="9" id="KW-0115">cAMP biosynthesis</keyword>
<dbReference type="PANTHER" id="PTHR38760">
    <property type="entry name" value="ADENYLATE CYCLASE"/>
    <property type="match status" value="1"/>
</dbReference>
<proteinExistence type="inferred from homology"/>
<dbReference type="InterPro" id="IPR024686">
    <property type="entry name" value="Adenylate_cyclase_1_CS"/>
</dbReference>
<evidence type="ECO:0000256" key="2">
    <source>
        <dbReference type="ARBA" id="ARBA00004496"/>
    </source>
</evidence>
<dbReference type="GO" id="GO:0004016">
    <property type="term" value="F:adenylate cyclase activity"/>
    <property type="evidence" value="ECO:0007669"/>
    <property type="project" value="UniProtKB-EC"/>
</dbReference>
<dbReference type="GO" id="GO:0005737">
    <property type="term" value="C:cytoplasm"/>
    <property type="evidence" value="ECO:0007669"/>
    <property type="project" value="UniProtKB-SubCell"/>
</dbReference>
<dbReference type="InterPro" id="IPR024685">
    <property type="entry name" value="Adenylate_cyclase_1_N"/>
</dbReference>
<accession>A0AB94IEW3</accession>
<gene>
    <name evidence="15" type="ORF">O970_01115</name>
</gene>
<keyword evidence="8" id="KW-0067">ATP-binding</keyword>
<evidence type="ECO:0000256" key="4">
    <source>
        <dbReference type="ARBA" id="ARBA00012201"/>
    </source>
</evidence>
<evidence type="ECO:0000256" key="13">
    <source>
        <dbReference type="RuleBase" id="RU004184"/>
    </source>
</evidence>
<dbReference type="GO" id="GO:0005524">
    <property type="term" value="F:ATP binding"/>
    <property type="evidence" value="ECO:0007669"/>
    <property type="project" value="UniProtKB-KW"/>
</dbReference>
<organism evidence="15 16">
    <name type="scientific">Candidatus Schmidhempelia bombi str. Bimp</name>
    <dbReference type="NCBI Taxonomy" id="1387197"/>
    <lineage>
        <taxon>Bacteria</taxon>
        <taxon>Pseudomonadati</taxon>
        <taxon>Pseudomonadota</taxon>
        <taxon>Gammaproteobacteria</taxon>
        <taxon>Orbales</taxon>
        <taxon>Orbaceae</taxon>
        <taxon>Candidatus Schmidhempelia</taxon>
    </lineage>
</organism>
<comment type="catalytic activity">
    <reaction evidence="1">
        <text>ATP = 3',5'-cyclic AMP + diphosphate</text>
        <dbReference type="Rhea" id="RHEA:15389"/>
        <dbReference type="ChEBI" id="CHEBI:30616"/>
        <dbReference type="ChEBI" id="CHEBI:33019"/>
        <dbReference type="ChEBI" id="CHEBI:58165"/>
        <dbReference type="EC" id="4.6.1.1"/>
    </reaction>
</comment>
<dbReference type="Proteomes" id="UP000506160">
    <property type="component" value="Unassembled WGS sequence"/>
</dbReference>
<keyword evidence="6" id="KW-0963">Cytoplasm</keyword>
<feature type="domain" description="Adenylate cyclase class-I N-terminal" evidence="14">
    <location>
        <begin position="5"/>
        <end position="197"/>
    </location>
</feature>
<evidence type="ECO:0000259" key="14">
    <source>
        <dbReference type="Pfam" id="PF12633"/>
    </source>
</evidence>
<dbReference type="EC" id="4.6.1.1" evidence="4"/>
<evidence type="ECO:0000313" key="15">
    <source>
        <dbReference type="EMBL" id="TEA28051.1"/>
    </source>
</evidence>
<name>A0AB94IEW3_9GAMM</name>
<dbReference type="RefSeq" id="WP_081685224.1">
    <property type="nucleotide sequence ID" value="NZ_AWGA01000011.1"/>
</dbReference>
<comment type="subcellular location">
    <subcellularLocation>
        <location evidence="2">Cytoplasm</location>
    </subcellularLocation>
</comment>
<keyword evidence="16" id="KW-1185">Reference proteome</keyword>
<dbReference type="InterPro" id="IPR000274">
    <property type="entry name" value="Adenylate_cyclase_1"/>
</dbReference>
<evidence type="ECO:0000256" key="5">
    <source>
        <dbReference type="ARBA" id="ARBA00021420"/>
    </source>
</evidence>
<comment type="similarity">
    <text evidence="3 13">Belongs to the adenylyl cyclase class-1 family.</text>
</comment>
<dbReference type="GO" id="GO:0006171">
    <property type="term" value="P:cAMP biosynthetic process"/>
    <property type="evidence" value="ECO:0007669"/>
    <property type="project" value="UniProtKB-KW"/>
</dbReference>
<keyword evidence="10" id="KW-0456">Lyase</keyword>
<protein>
    <recommendedName>
        <fullName evidence="5">Adenylate cyclase</fullName>
        <ecNumber evidence="4">4.6.1.1</ecNumber>
    </recommendedName>
    <alternativeName>
        <fullName evidence="11">ATP pyrophosphate-lyase</fullName>
    </alternativeName>
    <alternativeName>
        <fullName evidence="12">Adenylyl cyclase</fullName>
    </alternativeName>
</protein>